<dbReference type="InterPro" id="IPR001375">
    <property type="entry name" value="Peptidase_S9_cat"/>
</dbReference>
<dbReference type="SUPFAM" id="SSF53474">
    <property type="entry name" value="alpha/beta-Hydrolases"/>
    <property type="match status" value="1"/>
</dbReference>
<evidence type="ECO:0000256" key="1">
    <source>
        <dbReference type="ARBA" id="ARBA00022801"/>
    </source>
</evidence>
<keyword evidence="1 3" id="KW-0378">Hydrolase</keyword>
<proteinExistence type="predicted"/>
<organism evidence="3 4">
    <name type="scientific">Cytobacillus gottheilii</name>
    <dbReference type="NCBI Taxonomy" id="859144"/>
    <lineage>
        <taxon>Bacteria</taxon>
        <taxon>Bacillati</taxon>
        <taxon>Bacillota</taxon>
        <taxon>Bacilli</taxon>
        <taxon>Bacillales</taxon>
        <taxon>Bacillaceae</taxon>
        <taxon>Cytobacillus</taxon>
    </lineage>
</organism>
<evidence type="ECO:0000313" key="3">
    <source>
        <dbReference type="EMBL" id="QVY61850.1"/>
    </source>
</evidence>
<gene>
    <name evidence="3" type="ORF">J1899_01570</name>
</gene>
<accession>A0ABX8FBU4</accession>
<dbReference type="EMBL" id="CP071709">
    <property type="protein sequence ID" value="QVY61850.1"/>
    <property type="molecule type" value="Genomic_DNA"/>
</dbReference>
<reference evidence="3 4" key="1">
    <citation type="submission" date="2021-03" db="EMBL/GenBank/DDBJ databases">
        <title>The first data on the complete genome of the tetrodotoxin-producing bacterium.</title>
        <authorList>
            <person name="Melnikova D.I."/>
            <person name="Nijland R."/>
            <person name="Magarlamov T.Y."/>
        </authorList>
    </citation>
    <scope>NUCLEOTIDE SEQUENCE [LARGE SCALE GENOMIC DNA]</scope>
    <source>
        <strain evidence="3 4">1839</strain>
    </source>
</reference>
<dbReference type="InterPro" id="IPR029058">
    <property type="entry name" value="AB_hydrolase_fold"/>
</dbReference>
<dbReference type="PANTHER" id="PTHR22946">
    <property type="entry name" value="DIENELACTONE HYDROLASE DOMAIN-CONTAINING PROTEIN-RELATED"/>
    <property type="match status" value="1"/>
</dbReference>
<dbReference type="GO" id="GO:0016787">
    <property type="term" value="F:hydrolase activity"/>
    <property type="evidence" value="ECO:0007669"/>
    <property type="project" value="UniProtKB-KW"/>
</dbReference>
<dbReference type="RefSeq" id="WP_214477069.1">
    <property type="nucleotide sequence ID" value="NZ_CP071709.1"/>
</dbReference>
<dbReference type="PANTHER" id="PTHR22946:SF9">
    <property type="entry name" value="POLYKETIDE TRANSFERASE AF380"/>
    <property type="match status" value="1"/>
</dbReference>
<sequence length="265" mass="30030">MIRHISIRWEDRELAAAIHYPDSYGKENKKYPVIVICHGFVGTKVGINRLFVKASKELSLEECVIVRFDYAGCGESEGDYGQSCIDDWISQTQSVISHSLGVEHIDREQLVLIGHSLGGAVALLTATRDQRVKRLVLWSAVGHPFKDITAIVGEERLEVLKESGEFDYQGYSLRENFIESLKKYHPLKLVSKFNGDVLLIHGTADEEISVNHCYNYYYAFRTRKQGICDKRIINGANHTFSSGAAYSQLIHETKQWIGQRHTLAI</sequence>
<evidence type="ECO:0000313" key="4">
    <source>
        <dbReference type="Proteomes" id="UP000679247"/>
    </source>
</evidence>
<evidence type="ECO:0000259" key="2">
    <source>
        <dbReference type="Pfam" id="PF00326"/>
    </source>
</evidence>
<name>A0ABX8FBU4_9BACI</name>
<dbReference type="Pfam" id="PF00326">
    <property type="entry name" value="Peptidase_S9"/>
    <property type="match status" value="1"/>
</dbReference>
<protein>
    <submittedName>
        <fullName evidence="3">Alpha/beta fold hydrolase</fullName>
    </submittedName>
</protein>
<dbReference type="Gene3D" id="3.40.50.1820">
    <property type="entry name" value="alpha/beta hydrolase"/>
    <property type="match status" value="1"/>
</dbReference>
<dbReference type="InterPro" id="IPR050261">
    <property type="entry name" value="FrsA_esterase"/>
</dbReference>
<keyword evidence="4" id="KW-1185">Reference proteome</keyword>
<dbReference type="Proteomes" id="UP000679247">
    <property type="component" value="Chromosome"/>
</dbReference>
<feature type="domain" description="Peptidase S9 prolyl oligopeptidase catalytic" evidence="2">
    <location>
        <begin position="77"/>
        <end position="259"/>
    </location>
</feature>